<evidence type="ECO:0000313" key="1">
    <source>
        <dbReference type="EMBL" id="XBS38126.1"/>
    </source>
</evidence>
<sequence length="128" mass="14188">MRHLLPVDIPATLRRNTSVEQFLGKSPVDATYIRHIELRPANDSIEVWIHDVEDIGSQDHSDLYDFMSFDPDGPDAPAAIFADAASAVMYASTSLAADPTRWTNLGIAESEYLDYIRAGRPARWPAAT</sequence>
<reference evidence="1" key="1">
    <citation type="submission" date="2024-02" db="EMBL/GenBank/DDBJ databases">
        <title>Complete genome sequence of Xanthomonas sp. 10-10.</title>
        <authorList>
            <person name="Biessy A."/>
            <person name="Ciotola M."/>
            <person name="Cadieux M."/>
            <person name="Soufiane B."/>
            <person name="Laforest M."/>
            <person name="Filion M."/>
        </authorList>
    </citation>
    <scope>NUCLEOTIDE SEQUENCE</scope>
    <source>
        <strain evidence="1">10-10</strain>
    </source>
</reference>
<protein>
    <submittedName>
        <fullName evidence="1">Uncharacterized protein</fullName>
    </submittedName>
</protein>
<gene>
    <name evidence="1" type="ORF">VZ068_00855</name>
</gene>
<proteinExistence type="predicted"/>
<organism evidence="1">
    <name type="scientific">Xanthomonas sp. 10-10</name>
    <dbReference type="NCBI Taxonomy" id="3115848"/>
    <lineage>
        <taxon>Bacteria</taxon>
        <taxon>Pseudomonadati</taxon>
        <taxon>Pseudomonadota</taxon>
        <taxon>Gammaproteobacteria</taxon>
        <taxon>Lysobacterales</taxon>
        <taxon>Lysobacteraceae</taxon>
        <taxon>Xanthomonas</taxon>
    </lineage>
</organism>
<dbReference type="EMBL" id="CP144460">
    <property type="protein sequence ID" value="XBS38126.1"/>
    <property type="molecule type" value="Genomic_DNA"/>
</dbReference>
<name>A0AAU7P8V6_9XANT</name>
<dbReference type="AlphaFoldDB" id="A0AAU7P8V6"/>
<dbReference type="RefSeq" id="WP_259166680.1">
    <property type="nucleotide sequence ID" value="NZ_CP144460.1"/>
</dbReference>
<accession>A0AAU7P8V6</accession>